<dbReference type="STRING" id="35608.A0A2U1M2U0"/>
<dbReference type="OrthoDB" id="1932206at2759"/>
<dbReference type="GO" id="GO:0008270">
    <property type="term" value="F:zinc ion binding"/>
    <property type="evidence" value="ECO:0007669"/>
    <property type="project" value="UniProtKB-KW"/>
</dbReference>
<dbReference type="AlphaFoldDB" id="A0A2U1M2U0"/>
<dbReference type="Proteomes" id="UP000245207">
    <property type="component" value="Unassembled WGS sequence"/>
</dbReference>
<name>A0A2U1M2U0_ARTAN</name>
<evidence type="ECO:0000256" key="4">
    <source>
        <dbReference type="ARBA" id="ARBA00023015"/>
    </source>
</evidence>
<dbReference type="EMBL" id="PKPP01006718">
    <property type="protein sequence ID" value="PWA55575.1"/>
    <property type="molecule type" value="Genomic_DNA"/>
</dbReference>
<comment type="caution">
    <text evidence="8">The sequence shown here is derived from an EMBL/GenBank/DDBJ whole genome shotgun (WGS) entry which is preliminary data.</text>
</comment>
<accession>A0A2U1M2U0</accession>
<dbReference type="PANTHER" id="PTHR33304:SF18">
    <property type="entry name" value="CHROMATIN REGULATOR PHD FAMILY-RELATED"/>
    <property type="match status" value="1"/>
</dbReference>
<feature type="compositionally biased region" description="Basic residues" evidence="6">
    <location>
        <begin position="195"/>
        <end position="209"/>
    </location>
</feature>
<dbReference type="InterPro" id="IPR049914">
    <property type="entry name" value="PHD1-3/5-6"/>
</dbReference>
<dbReference type="Gene3D" id="3.30.40.10">
    <property type="entry name" value="Zinc/RING finger domain, C3HC4 (zinc finger)"/>
    <property type="match status" value="1"/>
</dbReference>
<proteinExistence type="predicted"/>
<evidence type="ECO:0000256" key="6">
    <source>
        <dbReference type="SAM" id="MobiDB-lite"/>
    </source>
</evidence>
<dbReference type="InterPro" id="IPR011011">
    <property type="entry name" value="Znf_FYVE_PHD"/>
</dbReference>
<feature type="region of interest" description="Disordered" evidence="6">
    <location>
        <begin position="172"/>
        <end position="225"/>
    </location>
</feature>
<reference evidence="8 9" key="1">
    <citation type="journal article" date="2018" name="Mol. Plant">
        <title>The genome of Artemisia annua provides insight into the evolution of Asteraceae family and artemisinin biosynthesis.</title>
        <authorList>
            <person name="Shen Q."/>
            <person name="Zhang L."/>
            <person name="Liao Z."/>
            <person name="Wang S."/>
            <person name="Yan T."/>
            <person name="Shi P."/>
            <person name="Liu M."/>
            <person name="Fu X."/>
            <person name="Pan Q."/>
            <person name="Wang Y."/>
            <person name="Lv Z."/>
            <person name="Lu X."/>
            <person name="Zhang F."/>
            <person name="Jiang W."/>
            <person name="Ma Y."/>
            <person name="Chen M."/>
            <person name="Hao X."/>
            <person name="Li L."/>
            <person name="Tang Y."/>
            <person name="Lv G."/>
            <person name="Zhou Y."/>
            <person name="Sun X."/>
            <person name="Brodelius P.E."/>
            <person name="Rose J.K.C."/>
            <person name="Tang K."/>
        </authorList>
    </citation>
    <scope>NUCLEOTIDE SEQUENCE [LARGE SCALE GENOMIC DNA]</scope>
    <source>
        <strain evidence="9">cv. Huhao1</strain>
        <tissue evidence="8">Leaf</tissue>
    </source>
</reference>
<feature type="domain" description="AIPP2-like SPOC-like" evidence="7">
    <location>
        <begin position="406"/>
        <end position="534"/>
    </location>
</feature>
<keyword evidence="5" id="KW-0804">Transcription</keyword>
<evidence type="ECO:0000256" key="5">
    <source>
        <dbReference type="ARBA" id="ARBA00023163"/>
    </source>
</evidence>
<feature type="compositionally biased region" description="Basic and acidic residues" evidence="6">
    <location>
        <begin position="174"/>
        <end position="187"/>
    </location>
</feature>
<evidence type="ECO:0000256" key="3">
    <source>
        <dbReference type="ARBA" id="ARBA00022833"/>
    </source>
</evidence>
<evidence type="ECO:0000259" key="7">
    <source>
        <dbReference type="Pfam" id="PF23121"/>
    </source>
</evidence>
<gene>
    <name evidence="8" type="ORF">CTI12_AA423210</name>
</gene>
<keyword evidence="3" id="KW-0862">Zinc</keyword>
<keyword evidence="9" id="KW-1185">Reference proteome</keyword>
<evidence type="ECO:0000256" key="2">
    <source>
        <dbReference type="ARBA" id="ARBA00022771"/>
    </source>
</evidence>
<organism evidence="8 9">
    <name type="scientific">Artemisia annua</name>
    <name type="common">Sweet wormwood</name>
    <dbReference type="NCBI Taxonomy" id="35608"/>
    <lineage>
        <taxon>Eukaryota</taxon>
        <taxon>Viridiplantae</taxon>
        <taxon>Streptophyta</taxon>
        <taxon>Embryophyta</taxon>
        <taxon>Tracheophyta</taxon>
        <taxon>Spermatophyta</taxon>
        <taxon>Magnoliopsida</taxon>
        <taxon>eudicotyledons</taxon>
        <taxon>Gunneridae</taxon>
        <taxon>Pentapetalae</taxon>
        <taxon>asterids</taxon>
        <taxon>campanulids</taxon>
        <taxon>Asterales</taxon>
        <taxon>Asteraceae</taxon>
        <taxon>Asteroideae</taxon>
        <taxon>Anthemideae</taxon>
        <taxon>Artemisiinae</taxon>
        <taxon>Artemisia</taxon>
    </lineage>
</organism>
<dbReference type="CDD" id="cd15489">
    <property type="entry name" value="PHD_SF"/>
    <property type="match status" value="1"/>
</dbReference>
<keyword evidence="2" id="KW-0863">Zinc-finger</keyword>
<feature type="region of interest" description="Disordered" evidence="6">
    <location>
        <begin position="246"/>
        <end position="312"/>
    </location>
</feature>
<dbReference type="InterPro" id="IPR056280">
    <property type="entry name" value="AIPP2-like_SPOC"/>
</dbReference>
<feature type="compositionally biased region" description="Basic and acidic residues" evidence="6">
    <location>
        <begin position="215"/>
        <end position="225"/>
    </location>
</feature>
<dbReference type="Pfam" id="PF23121">
    <property type="entry name" value="SPOC_AIPP2"/>
    <property type="match status" value="1"/>
</dbReference>
<dbReference type="GO" id="GO:0140566">
    <property type="term" value="F:histone reader activity"/>
    <property type="evidence" value="ECO:0007669"/>
    <property type="project" value="InterPro"/>
</dbReference>
<evidence type="ECO:0000256" key="1">
    <source>
        <dbReference type="ARBA" id="ARBA00022723"/>
    </source>
</evidence>
<dbReference type="PANTHER" id="PTHR33304">
    <property type="match status" value="1"/>
</dbReference>
<keyword evidence="1" id="KW-0479">Metal-binding</keyword>
<dbReference type="InterPro" id="IPR013083">
    <property type="entry name" value="Znf_RING/FYVE/PHD"/>
</dbReference>
<protein>
    <submittedName>
        <fullName evidence="8">Zinc finger, FYVE/PHD-type</fullName>
    </submittedName>
</protein>
<evidence type="ECO:0000313" key="8">
    <source>
        <dbReference type="EMBL" id="PWA55575.1"/>
    </source>
</evidence>
<sequence>MDSIIPYEEGLVCQACGDEGFTNAFIYCVKCLGYVIHRYCLDVTPETYDEFVFWYCDDCKPASSYKSVLPKLYPLGPDKEDPTSTAIINTIYHNKLKKTHLKREKKKRKIVHLLAGNGEVSCPPNEELEKLDTVHRRLNRFVVLGLPKAVSQNQSIESAQLASCFPVKESTSLTHERSQPLKEDATRSLHVKTTPNKKLKMKHKKKKKTVSLAAEEDKTSSSKEATKCNDEFVLQTNSVLKKALVKSDSVPNQISPSAEKVVSQKQSAEADNNCSPPKENVKRKRDASSLTTETKKKKPLDPIEHSSCESSCTDTTVKIQEEGQNCDGKQSKPGHDTLVSDSVTEKELIKNPEEYNDQLETANRMRCELSIRVTTAGNGAPQLADLNSNVGNIHYQPAWPVRDPVWRGSFNIVETDYDLFEGFIAHVSSKACKQVWDEAITLSSLLRLEMQPKDALWPKSFLESPPSDEKIALYFFPGDPKYERVYEQLVQDMIDEERAMKTTSKNAELLIFASTLLPQPYWRFQGNCYLWGVFKGKRNESSSAVVQDVTVSNISNNHMPERNQVNSGKDMLTKVKSVDSMSPQSPLSNYR</sequence>
<evidence type="ECO:0000313" key="9">
    <source>
        <dbReference type="Proteomes" id="UP000245207"/>
    </source>
</evidence>
<feature type="compositionally biased region" description="Polar residues" evidence="6">
    <location>
        <begin position="263"/>
        <end position="275"/>
    </location>
</feature>
<dbReference type="SUPFAM" id="SSF57903">
    <property type="entry name" value="FYVE/PHD zinc finger"/>
    <property type="match status" value="1"/>
</dbReference>
<dbReference type="GO" id="GO:0034244">
    <property type="term" value="P:negative regulation of transcription elongation by RNA polymerase II"/>
    <property type="evidence" value="ECO:0007669"/>
    <property type="project" value="InterPro"/>
</dbReference>
<keyword evidence="4" id="KW-0805">Transcription regulation</keyword>